<reference evidence="1 2" key="1">
    <citation type="journal article" date="2019" name="Int. J. Syst. Evol. Microbiol.">
        <title>The Global Catalogue of Microorganisms (GCM) 10K type strain sequencing project: providing services to taxonomists for standard genome sequencing and annotation.</title>
        <authorList>
            <consortium name="The Broad Institute Genomics Platform"/>
            <consortium name="The Broad Institute Genome Sequencing Center for Infectious Disease"/>
            <person name="Wu L."/>
            <person name="Ma J."/>
        </authorList>
    </citation>
    <scope>NUCLEOTIDE SEQUENCE [LARGE SCALE GENOMIC DNA]</scope>
    <source>
        <strain evidence="1 2">DT92</strain>
    </source>
</reference>
<keyword evidence="1" id="KW-0969">Cilium</keyword>
<evidence type="ECO:0000313" key="2">
    <source>
        <dbReference type="Proteomes" id="UP001596368"/>
    </source>
</evidence>
<dbReference type="EMBL" id="JBHSZG010000001">
    <property type="protein sequence ID" value="MFC7135872.1"/>
    <property type="molecule type" value="Genomic_DNA"/>
</dbReference>
<dbReference type="PANTHER" id="PTHR42200:SF2">
    <property type="entry name" value="ARCHAEAL FLAGELLA-RELATED PROTEIN F"/>
    <property type="match status" value="1"/>
</dbReference>
<proteinExistence type="predicted"/>
<name>A0ABD5XRY9_9EURY</name>
<dbReference type="Pfam" id="PF01917">
    <property type="entry name" value="Flagellin_arch-type"/>
    <property type="match status" value="1"/>
</dbReference>
<dbReference type="InterPro" id="IPR013783">
    <property type="entry name" value="Ig-like_fold"/>
</dbReference>
<dbReference type="Gene3D" id="2.60.40.10">
    <property type="entry name" value="Immunoglobulins"/>
    <property type="match status" value="1"/>
</dbReference>
<sequence length="152" mass="15649">MAGGSAAELILFIAAIVIAASVAGTLTSEVDRVSDAISAKSLGVAGEIRADTEIVSDAGAGVYNRSGDGNVTIHVRNTGASDLPADPGTVDVVLDGAYVTDVNVSVVDGGETWHRGDVVTIEFAPATALDPGDHRLKLVVRGDEEVFRFRTE</sequence>
<accession>A0ABD5XRY9</accession>
<comment type="caution">
    <text evidence="1">The sequence shown here is derived from an EMBL/GenBank/DDBJ whole genome shotgun (WGS) entry which is preliminary data.</text>
</comment>
<dbReference type="PANTHER" id="PTHR42200">
    <property type="entry name" value="ARCHAEAL FLAGELLA-RELATED PROTEIN F-RELATED"/>
    <property type="match status" value="1"/>
</dbReference>
<evidence type="ECO:0000313" key="1">
    <source>
        <dbReference type="EMBL" id="MFC7135872.1"/>
    </source>
</evidence>
<keyword evidence="1" id="KW-0282">Flagellum</keyword>
<organism evidence="1 2">
    <name type="scientific">Halobaculum litoreum</name>
    <dbReference type="NCBI Taxonomy" id="3031998"/>
    <lineage>
        <taxon>Archaea</taxon>
        <taxon>Methanobacteriati</taxon>
        <taxon>Methanobacteriota</taxon>
        <taxon>Stenosarchaea group</taxon>
        <taxon>Halobacteria</taxon>
        <taxon>Halobacteriales</taxon>
        <taxon>Haloferacaceae</taxon>
        <taxon>Halobaculum</taxon>
    </lineage>
</organism>
<gene>
    <name evidence="1" type="ORF">ACFQRB_03340</name>
</gene>
<keyword evidence="1" id="KW-0966">Cell projection</keyword>
<keyword evidence="2" id="KW-1185">Reference proteome</keyword>
<dbReference type="AlphaFoldDB" id="A0ABD5XRY9"/>
<protein>
    <submittedName>
        <fullName evidence="1">Flagellar protein G</fullName>
    </submittedName>
</protein>
<dbReference type="Proteomes" id="UP001596368">
    <property type="component" value="Unassembled WGS sequence"/>
</dbReference>
<dbReference type="InterPro" id="IPR002774">
    <property type="entry name" value="Flagellin_arc-type"/>
</dbReference>